<gene>
    <name evidence="2" type="ORF">LCGC14_0418400</name>
</gene>
<accession>A0A0F9SRS3</accession>
<feature type="transmembrane region" description="Helical" evidence="1">
    <location>
        <begin position="6"/>
        <end position="24"/>
    </location>
</feature>
<sequence>MPVIMFLYYIISVYIAGMLIWNFIKEKKSVNDMLLYLLVMIPLILRILRVK</sequence>
<proteinExistence type="predicted"/>
<dbReference type="EMBL" id="LAZR01000378">
    <property type="protein sequence ID" value="KKN71680.1"/>
    <property type="molecule type" value="Genomic_DNA"/>
</dbReference>
<name>A0A0F9SRS3_9ZZZZ</name>
<reference evidence="2" key="1">
    <citation type="journal article" date="2015" name="Nature">
        <title>Complex archaea that bridge the gap between prokaryotes and eukaryotes.</title>
        <authorList>
            <person name="Spang A."/>
            <person name="Saw J.H."/>
            <person name="Jorgensen S.L."/>
            <person name="Zaremba-Niedzwiedzka K."/>
            <person name="Martijn J."/>
            <person name="Lind A.E."/>
            <person name="van Eijk R."/>
            <person name="Schleper C."/>
            <person name="Guy L."/>
            <person name="Ettema T.J."/>
        </authorList>
    </citation>
    <scope>NUCLEOTIDE SEQUENCE</scope>
</reference>
<comment type="caution">
    <text evidence="2">The sequence shown here is derived from an EMBL/GenBank/DDBJ whole genome shotgun (WGS) entry which is preliminary data.</text>
</comment>
<keyword evidence="1" id="KW-0472">Membrane</keyword>
<dbReference type="AlphaFoldDB" id="A0A0F9SRS3"/>
<keyword evidence="1" id="KW-0812">Transmembrane</keyword>
<evidence type="ECO:0000256" key="1">
    <source>
        <dbReference type="SAM" id="Phobius"/>
    </source>
</evidence>
<protein>
    <submittedName>
        <fullName evidence="2">Uncharacterized protein</fullName>
    </submittedName>
</protein>
<keyword evidence="1" id="KW-1133">Transmembrane helix</keyword>
<evidence type="ECO:0000313" key="2">
    <source>
        <dbReference type="EMBL" id="KKN71680.1"/>
    </source>
</evidence>
<organism evidence="2">
    <name type="scientific">marine sediment metagenome</name>
    <dbReference type="NCBI Taxonomy" id="412755"/>
    <lineage>
        <taxon>unclassified sequences</taxon>
        <taxon>metagenomes</taxon>
        <taxon>ecological metagenomes</taxon>
    </lineage>
</organism>
<feature type="transmembrane region" description="Helical" evidence="1">
    <location>
        <begin position="33"/>
        <end position="50"/>
    </location>
</feature>